<dbReference type="GeneID" id="78017128"/>
<dbReference type="Proteomes" id="UP000244056">
    <property type="component" value="Chromosome"/>
</dbReference>
<proteinExistence type="inferred from homology"/>
<sequence length="85" mass="9647">MSQLKIDYPETLPDALQQTREEFEQEAKMAMAVKLFEMKRISSGLAAQLAGVDRVIFLLNLHRYGVAMIDLTEEELLSDLTNTCI</sequence>
<dbReference type="PANTHER" id="PTHR37525:SF1">
    <property type="entry name" value="UPF0175 PROTEIN SSL1255"/>
    <property type="match status" value="1"/>
</dbReference>
<protein>
    <submittedName>
        <fullName evidence="2">Uncharacterized protein</fullName>
    </submittedName>
</protein>
<dbReference type="EMBL" id="CP020114">
    <property type="protein sequence ID" value="AVZ30339.1"/>
    <property type="molecule type" value="Genomic_DNA"/>
</dbReference>
<dbReference type="InterPro" id="IPR052264">
    <property type="entry name" value="UPF0175_domain"/>
</dbReference>
<organism evidence="2 3">
    <name type="scientific">Nodularia spumigena UHCC 0039</name>
    <dbReference type="NCBI Taxonomy" id="1914872"/>
    <lineage>
        <taxon>Bacteria</taxon>
        <taxon>Bacillati</taxon>
        <taxon>Cyanobacteriota</taxon>
        <taxon>Cyanophyceae</taxon>
        <taxon>Nostocales</taxon>
        <taxon>Nodulariaceae</taxon>
        <taxon>Nodularia</taxon>
    </lineage>
</organism>
<dbReference type="AlphaFoldDB" id="A0A2S0Q7B8"/>
<dbReference type="InterPro" id="IPR005368">
    <property type="entry name" value="UPF0175"/>
</dbReference>
<name>A0A2S0Q7B8_NODSP</name>
<gene>
    <name evidence="2" type="ORF">BMF81_01792</name>
</gene>
<comment type="similarity">
    <text evidence="1">Belongs to the UPF0175 family.</text>
</comment>
<evidence type="ECO:0000313" key="2">
    <source>
        <dbReference type="EMBL" id="AVZ30339.1"/>
    </source>
</evidence>
<dbReference type="RefSeq" id="WP_006197387.1">
    <property type="nucleotide sequence ID" value="NZ_CAWNZE010000001.1"/>
</dbReference>
<reference evidence="2 3" key="1">
    <citation type="submission" date="2017-03" db="EMBL/GenBank/DDBJ databases">
        <title>Comparative genomics of the toxic Baltic Sea cyanobacteria Nodularia spumigena UHCC 0039 and its response on varying salinity.</title>
        <authorList>
            <person name="Teikari J.E."/>
        </authorList>
    </citation>
    <scope>NUCLEOTIDE SEQUENCE [LARGE SCALE GENOMIC DNA]</scope>
    <source>
        <strain evidence="2 3">UHCC 0039</strain>
    </source>
</reference>
<dbReference type="PANTHER" id="PTHR37525">
    <property type="entry name" value="UPF0175 PROTEIN SSL1255"/>
    <property type="match status" value="1"/>
</dbReference>
<dbReference type="KEGG" id="nsp:BMF81_01792"/>
<evidence type="ECO:0000313" key="3">
    <source>
        <dbReference type="Proteomes" id="UP000244056"/>
    </source>
</evidence>
<accession>A0A2S0Q7B8</accession>
<dbReference type="Pfam" id="PF03683">
    <property type="entry name" value="UPF0175"/>
    <property type="match status" value="1"/>
</dbReference>
<evidence type="ECO:0000256" key="1">
    <source>
        <dbReference type="ARBA" id="ARBA00005651"/>
    </source>
</evidence>